<reference evidence="2 3" key="2">
    <citation type="journal article" date="2017" name="Front. Plant Sci.">
        <title>Gene Classification and Mining of Molecular Markers Useful in Red Clover (Trifolium pratense) Breeding.</title>
        <authorList>
            <person name="Istvanek J."/>
            <person name="Dluhosova J."/>
            <person name="Dluhos P."/>
            <person name="Patkova L."/>
            <person name="Nedelnik J."/>
            <person name="Repkova J."/>
        </authorList>
    </citation>
    <scope>NUCLEOTIDE SEQUENCE [LARGE SCALE GENOMIC DNA]</scope>
    <source>
        <strain evidence="3">cv. Tatra</strain>
        <tissue evidence="2">Young leaves</tissue>
    </source>
</reference>
<organism evidence="2 3">
    <name type="scientific">Trifolium pratense</name>
    <name type="common">Red clover</name>
    <dbReference type="NCBI Taxonomy" id="57577"/>
    <lineage>
        <taxon>Eukaryota</taxon>
        <taxon>Viridiplantae</taxon>
        <taxon>Streptophyta</taxon>
        <taxon>Embryophyta</taxon>
        <taxon>Tracheophyta</taxon>
        <taxon>Spermatophyta</taxon>
        <taxon>Magnoliopsida</taxon>
        <taxon>eudicotyledons</taxon>
        <taxon>Gunneridae</taxon>
        <taxon>Pentapetalae</taxon>
        <taxon>rosids</taxon>
        <taxon>fabids</taxon>
        <taxon>Fabales</taxon>
        <taxon>Fabaceae</taxon>
        <taxon>Papilionoideae</taxon>
        <taxon>50 kb inversion clade</taxon>
        <taxon>NPAAA clade</taxon>
        <taxon>Hologalegina</taxon>
        <taxon>IRL clade</taxon>
        <taxon>Trifolieae</taxon>
        <taxon>Trifolium</taxon>
    </lineage>
</organism>
<evidence type="ECO:0000313" key="2">
    <source>
        <dbReference type="EMBL" id="PNX70122.1"/>
    </source>
</evidence>
<evidence type="ECO:0000313" key="3">
    <source>
        <dbReference type="Proteomes" id="UP000236291"/>
    </source>
</evidence>
<accession>A0A2K3KV14</accession>
<gene>
    <name evidence="2" type="ORF">L195_g057111</name>
</gene>
<dbReference type="EMBL" id="ASHM01111439">
    <property type="protein sequence ID" value="PNX70122.1"/>
    <property type="molecule type" value="Genomic_DNA"/>
</dbReference>
<comment type="caution">
    <text evidence="2">The sequence shown here is derived from an EMBL/GenBank/DDBJ whole genome shotgun (WGS) entry which is preliminary data.</text>
</comment>
<name>A0A2K3KV14_TRIPR</name>
<dbReference type="InterPro" id="IPR056924">
    <property type="entry name" value="SH3_Tf2-1"/>
</dbReference>
<evidence type="ECO:0000259" key="1">
    <source>
        <dbReference type="Pfam" id="PF24626"/>
    </source>
</evidence>
<dbReference type="AlphaFoldDB" id="A0A2K3KV14"/>
<sequence length="63" mass="7232">SKLQAQKYSSFKVTRKVNDNVYVVALPDSMNISNTFNVTDIHECRADEALYQDKVEFFKGGRD</sequence>
<reference evidence="2 3" key="1">
    <citation type="journal article" date="2014" name="Am. J. Bot.">
        <title>Genome assembly and annotation for red clover (Trifolium pratense; Fabaceae).</title>
        <authorList>
            <person name="Istvanek J."/>
            <person name="Jaros M."/>
            <person name="Krenek A."/>
            <person name="Repkova J."/>
        </authorList>
    </citation>
    <scope>NUCLEOTIDE SEQUENCE [LARGE SCALE GENOMIC DNA]</scope>
    <source>
        <strain evidence="3">cv. Tatra</strain>
        <tissue evidence="2">Young leaves</tissue>
    </source>
</reference>
<dbReference type="Proteomes" id="UP000236291">
    <property type="component" value="Unassembled WGS sequence"/>
</dbReference>
<feature type="non-terminal residue" evidence="2">
    <location>
        <position position="1"/>
    </location>
</feature>
<feature type="domain" description="Tf2-1-like SH3-like" evidence="1">
    <location>
        <begin position="1"/>
        <end position="44"/>
    </location>
</feature>
<proteinExistence type="predicted"/>
<dbReference type="Pfam" id="PF24626">
    <property type="entry name" value="SH3_Tf2-1"/>
    <property type="match status" value="1"/>
</dbReference>
<protein>
    <recommendedName>
        <fullName evidence="1">Tf2-1-like SH3-like domain-containing protein</fullName>
    </recommendedName>
</protein>